<accession>A0ACA9KH57</accession>
<organism evidence="1 2">
    <name type="scientific">Acaulospora colombiana</name>
    <dbReference type="NCBI Taxonomy" id="27376"/>
    <lineage>
        <taxon>Eukaryota</taxon>
        <taxon>Fungi</taxon>
        <taxon>Fungi incertae sedis</taxon>
        <taxon>Mucoromycota</taxon>
        <taxon>Glomeromycotina</taxon>
        <taxon>Glomeromycetes</taxon>
        <taxon>Diversisporales</taxon>
        <taxon>Acaulosporaceae</taxon>
        <taxon>Acaulospora</taxon>
    </lineage>
</organism>
<protein>
    <submittedName>
        <fullName evidence="1">12942_t:CDS:1</fullName>
    </submittedName>
</protein>
<name>A0ACA9KH57_9GLOM</name>
<evidence type="ECO:0000313" key="2">
    <source>
        <dbReference type="Proteomes" id="UP000789525"/>
    </source>
</evidence>
<gene>
    <name evidence="1" type="ORF">ACOLOM_LOCUS1615</name>
</gene>
<dbReference type="EMBL" id="CAJVPT010001962">
    <property type="protein sequence ID" value="CAG8471707.1"/>
    <property type="molecule type" value="Genomic_DNA"/>
</dbReference>
<comment type="caution">
    <text evidence="1">The sequence shown here is derived from an EMBL/GenBank/DDBJ whole genome shotgun (WGS) entry which is preliminary data.</text>
</comment>
<proteinExistence type="predicted"/>
<sequence length="165" mass="19123">MEYESIQCSINGKSVEAIIDRDSEINIITKEIADKLGLKINKDTCFSEVNNKRFAGIELEMYNIKNRLYTICKRLDIPINIAIIPEQGHNSVREFYKQLKNYALVKDIHDEDTINLFFIRGLNKKFQSVAFAEPFAQKHMPLDEWVTKLTGIEKICQLLSHKLSD</sequence>
<dbReference type="Proteomes" id="UP000789525">
    <property type="component" value="Unassembled WGS sequence"/>
</dbReference>
<reference evidence="1" key="1">
    <citation type="submission" date="2021-06" db="EMBL/GenBank/DDBJ databases">
        <authorList>
            <person name="Kallberg Y."/>
            <person name="Tangrot J."/>
            <person name="Rosling A."/>
        </authorList>
    </citation>
    <scope>NUCLEOTIDE SEQUENCE</scope>
    <source>
        <strain evidence="1">CL356</strain>
    </source>
</reference>
<keyword evidence="2" id="KW-1185">Reference proteome</keyword>
<evidence type="ECO:0000313" key="1">
    <source>
        <dbReference type="EMBL" id="CAG8471707.1"/>
    </source>
</evidence>